<dbReference type="Pfam" id="PF03321">
    <property type="entry name" value="GH3"/>
    <property type="match status" value="1"/>
</dbReference>
<dbReference type="GO" id="GO:0016881">
    <property type="term" value="F:acid-amino acid ligase activity"/>
    <property type="evidence" value="ECO:0007669"/>
    <property type="project" value="TreeGrafter"/>
</dbReference>
<name>A0A1I3FP09_9SPHI</name>
<gene>
    <name evidence="3" type="ORF">SAMN05444682_102425</name>
</gene>
<evidence type="ECO:0000259" key="1">
    <source>
        <dbReference type="Pfam" id="PF23571"/>
    </source>
</evidence>
<dbReference type="InterPro" id="IPR004993">
    <property type="entry name" value="GH3"/>
</dbReference>
<dbReference type="InterPro" id="IPR055378">
    <property type="entry name" value="GH3_C"/>
</dbReference>
<evidence type="ECO:0000313" key="4">
    <source>
        <dbReference type="Proteomes" id="UP000198670"/>
    </source>
</evidence>
<dbReference type="Proteomes" id="UP000198670">
    <property type="component" value="Unassembled WGS sequence"/>
</dbReference>
<feature type="domain" description="GH3 middle" evidence="1">
    <location>
        <begin position="321"/>
        <end position="387"/>
    </location>
</feature>
<dbReference type="RefSeq" id="WP_256213801.1">
    <property type="nucleotide sequence ID" value="NZ_FOQO01000002.1"/>
</dbReference>
<dbReference type="InterPro" id="IPR055377">
    <property type="entry name" value="GH3_M"/>
</dbReference>
<dbReference type="STRING" id="1477437.SAMN05444682_102425"/>
<keyword evidence="4" id="KW-1185">Reference proteome</keyword>
<dbReference type="Pfam" id="PF23572">
    <property type="entry name" value="GH3_C"/>
    <property type="match status" value="1"/>
</dbReference>
<dbReference type="PANTHER" id="PTHR31901:SF9">
    <property type="entry name" value="GH3 DOMAIN-CONTAINING PROTEIN"/>
    <property type="match status" value="1"/>
</dbReference>
<dbReference type="AlphaFoldDB" id="A0A1I3FP09"/>
<dbReference type="GO" id="GO:0005737">
    <property type="term" value="C:cytoplasm"/>
    <property type="evidence" value="ECO:0007669"/>
    <property type="project" value="TreeGrafter"/>
</dbReference>
<organism evidence="3 4">
    <name type="scientific">Parapedobacter indicus</name>
    <dbReference type="NCBI Taxonomy" id="1477437"/>
    <lineage>
        <taxon>Bacteria</taxon>
        <taxon>Pseudomonadati</taxon>
        <taxon>Bacteroidota</taxon>
        <taxon>Sphingobacteriia</taxon>
        <taxon>Sphingobacteriales</taxon>
        <taxon>Sphingobacteriaceae</taxon>
        <taxon>Parapedobacter</taxon>
    </lineage>
</organism>
<sequence>MYFCFISNDQQKKDCAVVLQQAGEIGMAIIGELIKRTIDVTGYISGESPPAKAQLKVLCDLLEKAKYTAFGKEHHFEAILADANPIHAFQHVVPIYDYDRLHAEWWHYLHKGHQNVTWPGGQRYFALSSGTTTNSKAIPVTDNMLDAIKRSGIQQIMSLRNFNLPADFFEKDIMMLGSSTALASNGEFLEGEISGISAANIPFWFRQFYKPGARIAATPNWEDRVRKIAKYAPRWDIGSMTGIPSWSELLLKEIIRYNNVRTIHDIWPNLQVYTSGGVAFEPYKKSFESLLDKPLTYIDTYLASEGYLATQKRPDTQSMALIVDNGIFFEFVPFIEENMDEEGRVRPDAEVLTIEETKPHVQYVLLISTVAGAWRYMIGDTVMITDAERAEIIITGRTKHFLNVVGEQLSVHQMNAAIKSLAEQFQTEVLEFTVASVRNGADYINKWYLGTDGTFDTTAAVAFLDRELAASNKNYRVARNKALKGVEMEVIPVDYFYRWSKITKKMGGQTKIPRVMKEEDFNEFEDFIKSLS</sequence>
<evidence type="ECO:0000313" key="3">
    <source>
        <dbReference type="EMBL" id="SFI12939.1"/>
    </source>
</evidence>
<protein>
    <submittedName>
        <fullName evidence="3">GH3 auxin-responsive promoter</fullName>
    </submittedName>
</protein>
<proteinExistence type="predicted"/>
<evidence type="ECO:0000259" key="2">
    <source>
        <dbReference type="Pfam" id="PF23572"/>
    </source>
</evidence>
<feature type="domain" description="GH3 C-terminal" evidence="2">
    <location>
        <begin position="413"/>
        <end position="519"/>
    </location>
</feature>
<reference evidence="3 4" key="1">
    <citation type="submission" date="2016-10" db="EMBL/GenBank/DDBJ databases">
        <authorList>
            <person name="de Groot N.N."/>
        </authorList>
    </citation>
    <scope>NUCLEOTIDE SEQUENCE [LARGE SCALE GENOMIC DNA]</scope>
    <source>
        <strain evidence="3 4">RK1</strain>
    </source>
</reference>
<dbReference type="Pfam" id="PF23571">
    <property type="entry name" value="GH3_M"/>
    <property type="match status" value="1"/>
</dbReference>
<dbReference type="PANTHER" id="PTHR31901">
    <property type="entry name" value="GH3 DOMAIN-CONTAINING PROTEIN"/>
    <property type="match status" value="1"/>
</dbReference>
<accession>A0A1I3FP09</accession>
<dbReference type="EMBL" id="FOQO01000002">
    <property type="protein sequence ID" value="SFI12939.1"/>
    <property type="molecule type" value="Genomic_DNA"/>
</dbReference>